<dbReference type="InterPro" id="IPR035093">
    <property type="entry name" value="RelE/ParE_toxin_dom_sf"/>
</dbReference>
<comment type="caution">
    <text evidence="3">The sequence shown here is derived from an EMBL/GenBank/DDBJ whole genome shotgun (WGS) entry which is preliminary data.</text>
</comment>
<dbReference type="AlphaFoldDB" id="A0A0J8GVY1"/>
<dbReference type="PATRIC" id="fig|1513271.3.peg.446"/>
<dbReference type="RefSeq" id="WP_048688870.1">
    <property type="nucleotide sequence ID" value="NZ_KQ130482.1"/>
</dbReference>
<evidence type="ECO:0000256" key="1">
    <source>
        <dbReference type="ARBA" id="ARBA00006226"/>
    </source>
</evidence>
<evidence type="ECO:0000313" key="3">
    <source>
        <dbReference type="EMBL" id="KMT66917.1"/>
    </source>
</evidence>
<gene>
    <name evidence="3" type="ORF">XM47_02105</name>
</gene>
<dbReference type="Proteomes" id="UP000037600">
    <property type="component" value="Unassembled WGS sequence"/>
</dbReference>
<organism evidence="3 4">
    <name type="scientific">Catenovulum maritimum</name>
    <dbReference type="NCBI Taxonomy" id="1513271"/>
    <lineage>
        <taxon>Bacteria</taxon>
        <taxon>Pseudomonadati</taxon>
        <taxon>Pseudomonadota</taxon>
        <taxon>Gammaproteobacteria</taxon>
        <taxon>Alteromonadales</taxon>
        <taxon>Alteromonadaceae</taxon>
        <taxon>Catenovulum</taxon>
    </lineage>
</organism>
<name>A0A0J8GVY1_9ALTE</name>
<evidence type="ECO:0000313" key="4">
    <source>
        <dbReference type="Proteomes" id="UP000037600"/>
    </source>
</evidence>
<dbReference type="EMBL" id="LAZL01000002">
    <property type="protein sequence ID" value="KMT66917.1"/>
    <property type="molecule type" value="Genomic_DNA"/>
</dbReference>
<dbReference type="Gene3D" id="3.30.2310.20">
    <property type="entry name" value="RelE-like"/>
    <property type="match status" value="1"/>
</dbReference>
<dbReference type="PANTHER" id="PTHR35601:SF1">
    <property type="entry name" value="TOXIN RELE"/>
    <property type="match status" value="1"/>
</dbReference>
<sequence length="94" mass="11056">MTYKLVFKVEAEKEWRKLDSTIKSQFKKKLIERLENPHVPAAKLSSMQNCYKIKLRSAGYRLVYQVRDQEVVISVVAVGKRERNQVYKIAAKRV</sequence>
<accession>A0A0J8GVY1</accession>
<comment type="similarity">
    <text evidence="1">Belongs to the RelE toxin family.</text>
</comment>
<dbReference type="NCBIfam" id="TIGR02385">
    <property type="entry name" value="RelE_StbE"/>
    <property type="match status" value="1"/>
</dbReference>
<dbReference type="PANTHER" id="PTHR35601">
    <property type="entry name" value="TOXIN RELE"/>
    <property type="match status" value="1"/>
</dbReference>
<keyword evidence="2" id="KW-1277">Toxin-antitoxin system</keyword>
<dbReference type="InterPro" id="IPR007712">
    <property type="entry name" value="RelE/ParE_toxin"/>
</dbReference>
<keyword evidence="4" id="KW-1185">Reference proteome</keyword>
<protein>
    <submittedName>
        <fullName evidence="3">RelE toxin</fullName>
    </submittedName>
</protein>
<dbReference type="Pfam" id="PF05016">
    <property type="entry name" value="ParE_toxin"/>
    <property type="match status" value="1"/>
</dbReference>
<dbReference type="STRING" id="1513271.XM47_02105"/>
<proteinExistence type="inferred from homology"/>
<dbReference type="OrthoDB" id="9801234at2"/>
<evidence type="ECO:0000256" key="2">
    <source>
        <dbReference type="ARBA" id="ARBA00022649"/>
    </source>
</evidence>
<dbReference type="SUPFAM" id="SSF143011">
    <property type="entry name" value="RelE-like"/>
    <property type="match status" value="1"/>
</dbReference>
<reference evidence="3 4" key="1">
    <citation type="submission" date="2015-04" db="EMBL/GenBank/DDBJ databases">
        <title>Draft Genome Sequence of the Novel Agar-Digesting Marine Bacterium Q1.</title>
        <authorList>
            <person name="Li Y."/>
            <person name="Li D."/>
            <person name="Chen G."/>
            <person name="Du Z."/>
        </authorList>
    </citation>
    <scope>NUCLEOTIDE SEQUENCE [LARGE SCALE GENOMIC DNA]</scope>
    <source>
        <strain evidence="3 4">Q1</strain>
    </source>
</reference>